<organism evidence="1 2">
    <name type="scientific">Cirrhinus molitorella</name>
    <name type="common">mud carp</name>
    <dbReference type="NCBI Taxonomy" id="172907"/>
    <lineage>
        <taxon>Eukaryota</taxon>
        <taxon>Metazoa</taxon>
        <taxon>Chordata</taxon>
        <taxon>Craniata</taxon>
        <taxon>Vertebrata</taxon>
        <taxon>Euteleostomi</taxon>
        <taxon>Actinopterygii</taxon>
        <taxon>Neopterygii</taxon>
        <taxon>Teleostei</taxon>
        <taxon>Ostariophysi</taxon>
        <taxon>Cypriniformes</taxon>
        <taxon>Cyprinidae</taxon>
        <taxon>Labeoninae</taxon>
        <taxon>Labeonini</taxon>
        <taxon>Cirrhinus</taxon>
    </lineage>
</organism>
<sequence>MSEEEEVVVVEEEGIHYVEKTLFYWFSVREMANVLRDNLASIKTPCCPLRCEEPRWRFRDNVPYSHALRARHSLTITTACCKHSLHTSVIYVTSRAFMSHD</sequence>
<comment type="caution">
    <text evidence="1">The sequence shown here is derived from an EMBL/GenBank/DDBJ whole genome shotgun (WGS) entry which is preliminary data.</text>
</comment>
<name>A0ABR3L5X5_9TELE</name>
<reference evidence="1 2" key="1">
    <citation type="submission" date="2023-09" db="EMBL/GenBank/DDBJ databases">
        <authorList>
            <person name="Wang M."/>
        </authorList>
    </citation>
    <scope>NUCLEOTIDE SEQUENCE [LARGE SCALE GENOMIC DNA]</scope>
    <source>
        <strain evidence="1">GT-2023</strain>
        <tissue evidence="1">Liver</tissue>
    </source>
</reference>
<evidence type="ECO:0000313" key="1">
    <source>
        <dbReference type="EMBL" id="KAL1247710.1"/>
    </source>
</evidence>
<dbReference type="EMBL" id="JAYMGO010000025">
    <property type="protein sequence ID" value="KAL1247710.1"/>
    <property type="molecule type" value="Genomic_DNA"/>
</dbReference>
<accession>A0ABR3L5X5</accession>
<evidence type="ECO:0000313" key="2">
    <source>
        <dbReference type="Proteomes" id="UP001558613"/>
    </source>
</evidence>
<gene>
    <name evidence="1" type="ORF">QQF64_023086</name>
</gene>
<dbReference type="Proteomes" id="UP001558613">
    <property type="component" value="Unassembled WGS sequence"/>
</dbReference>
<keyword evidence="2" id="KW-1185">Reference proteome</keyword>
<protein>
    <submittedName>
        <fullName evidence="1">Uncharacterized protein</fullName>
    </submittedName>
</protein>
<proteinExistence type="predicted"/>